<keyword evidence="1" id="KW-0812">Transmembrane</keyword>
<keyword evidence="1" id="KW-1133">Transmembrane helix</keyword>
<name>A0A8H3I0G4_9AGAM</name>
<dbReference type="EMBL" id="CAJNJQ010002643">
    <property type="protein sequence ID" value="CAE7181577.1"/>
    <property type="molecule type" value="Genomic_DNA"/>
</dbReference>
<proteinExistence type="predicted"/>
<sequence>MLDSNQSSTNTDSLTSSRFSQVRLPLIHLENIYINVGDRLERSLATELAPWTHSEQFRHNTTSRPSIVALLSPFSAVNWLDFNSASLKLTGRTPFASISYNVSVTLVPRFVDKTEELAIPVHFNNTPMTFTTASFSVFVLGEQPSNLETKEWIPYLVMALIILAIISFLSALVTCCFWQDTCRRSPGSSQLDASLEEADLFDGKENLSVQKESSRQPGNLEIAWPALVKTSNHQDLAQVIPYDIFKPSSMSLRLANLRVVKQERFAQGEAQIPVMYKNVQYASIPTGTSFAYKPRISRAASQLPGPLLDVWARAEPRSPEWIRFCPETMVIWGIMPEDATQLMPGGLDILILSDSLGYTLAKLRITIPTGILPIGGAPTSGRFTSLFEDGTWSETVNGVDILYIPPDTKYCIKYCPPLPQGSFRMDRYGFCSPYELPCWLTFNPLTLELSGNTAGHRNTNHSDLLLLDLYTQREIARLRIIVFIGIESGQTRVSRV</sequence>
<dbReference type="Proteomes" id="UP000663827">
    <property type="component" value="Unassembled WGS sequence"/>
</dbReference>
<keyword evidence="1" id="KW-0472">Membrane</keyword>
<protein>
    <submittedName>
        <fullName evidence="2">Uncharacterized protein</fullName>
    </submittedName>
</protein>
<evidence type="ECO:0000256" key="1">
    <source>
        <dbReference type="SAM" id="Phobius"/>
    </source>
</evidence>
<organism evidence="2 3">
    <name type="scientific">Rhizoctonia solani</name>
    <dbReference type="NCBI Taxonomy" id="456999"/>
    <lineage>
        <taxon>Eukaryota</taxon>
        <taxon>Fungi</taxon>
        <taxon>Dikarya</taxon>
        <taxon>Basidiomycota</taxon>
        <taxon>Agaricomycotina</taxon>
        <taxon>Agaricomycetes</taxon>
        <taxon>Cantharellales</taxon>
        <taxon>Ceratobasidiaceae</taxon>
        <taxon>Rhizoctonia</taxon>
    </lineage>
</organism>
<evidence type="ECO:0000313" key="3">
    <source>
        <dbReference type="Proteomes" id="UP000663827"/>
    </source>
</evidence>
<accession>A0A8H3I0G4</accession>
<comment type="caution">
    <text evidence="2">The sequence shown here is derived from an EMBL/GenBank/DDBJ whole genome shotgun (WGS) entry which is preliminary data.</text>
</comment>
<gene>
    <name evidence="2" type="ORF">RDB_LOCUS117297</name>
</gene>
<reference evidence="2" key="1">
    <citation type="submission" date="2021-01" db="EMBL/GenBank/DDBJ databases">
        <authorList>
            <person name="Kaushik A."/>
        </authorList>
    </citation>
    <scope>NUCLEOTIDE SEQUENCE</scope>
    <source>
        <strain evidence="2">AG5</strain>
    </source>
</reference>
<evidence type="ECO:0000313" key="2">
    <source>
        <dbReference type="EMBL" id="CAE7181577.1"/>
    </source>
</evidence>
<feature type="transmembrane region" description="Helical" evidence="1">
    <location>
        <begin position="152"/>
        <end position="178"/>
    </location>
</feature>
<dbReference type="AlphaFoldDB" id="A0A8H3I0G4"/>